<reference evidence="1" key="1">
    <citation type="submission" date="2018-02" db="EMBL/GenBank/DDBJ databases">
        <title>Rhizophora mucronata_Transcriptome.</title>
        <authorList>
            <person name="Meera S.P."/>
            <person name="Sreeshan A."/>
            <person name="Augustine A."/>
        </authorList>
    </citation>
    <scope>NUCLEOTIDE SEQUENCE</scope>
    <source>
        <tissue evidence="1">Leaf</tissue>
    </source>
</reference>
<proteinExistence type="predicted"/>
<accession>A0A2P2NCZ7</accession>
<name>A0A2P2NCZ7_RHIMU</name>
<dbReference type="AlphaFoldDB" id="A0A2P2NCZ7"/>
<sequence length="20" mass="2036">MAHGLGGVCVCLCLTTAQRC</sequence>
<organism evidence="1">
    <name type="scientific">Rhizophora mucronata</name>
    <name type="common">Asiatic mangrove</name>
    <dbReference type="NCBI Taxonomy" id="61149"/>
    <lineage>
        <taxon>Eukaryota</taxon>
        <taxon>Viridiplantae</taxon>
        <taxon>Streptophyta</taxon>
        <taxon>Embryophyta</taxon>
        <taxon>Tracheophyta</taxon>
        <taxon>Spermatophyta</taxon>
        <taxon>Magnoliopsida</taxon>
        <taxon>eudicotyledons</taxon>
        <taxon>Gunneridae</taxon>
        <taxon>Pentapetalae</taxon>
        <taxon>rosids</taxon>
        <taxon>fabids</taxon>
        <taxon>Malpighiales</taxon>
        <taxon>Rhizophoraceae</taxon>
        <taxon>Rhizophora</taxon>
    </lineage>
</organism>
<protein>
    <submittedName>
        <fullName evidence="1">Uncharacterized protein</fullName>
    </submittedName>
</protein>
<evidence type="ECO:0000313" key="1">
    <source>
        <dbReference type="EMBL" id="MBX40339.1"/>
    </source>
</evidence>
<dbReference type="EMBL" id="GGEC01059855">
    <property type="protein sequence ID" value="MBX40339.1"/>
    <property type="molecule type" value="Transcribed_RNA"/>
</dbReference>